<proteinExistence type="inferred from homology"/>
<keyword evidence="16" id="KW-1185">Reference proteome</keyword>
<name>A0A4P6Q0J0_9ACTN</name>
<feature type="short sequence motif" description="'HIGH' region" evidence="13">
    <location>
        <begin position="55"/>
        <end position="65"/>
    </location>
</feature>
<dbReference type="Gene3D" id="3.40.50.620">
    <property type="entry name" value="HUPs"/>
    <property type="match status" value="1"/>
</dbReference>
<keyword evidence="5 13" id="KW-0436">Ligase</keyword>
<dbReference type="NCBIfam" id="TIGR00435">
    <property type="entry name" value="cysS"/>
    <property type="match status" value="1"/>
</dbReference>
<organism evidence="15 16">
    <name type="scientific">Streptomonospora litoralis</name>
    <dbReference type="NCBI Taxonomy" id="2498135"/>
    <lineage>
        <taxon>Bacteria</taxon>
        <taxon>Bacillati</taxon>
        <taxon>Actinomycetota</taxon>
        <taxon>Actinomycetes</taxon>
        <taxon>Streptosporangiales</taxon>
        <taxon>Nocardiopsidaceae</taxon>
        <taxon>Streptomonospora</taxon>
    </lineage>
</organism>
<dbReference type="Pfam" id="PF01406">
    <property type="entry name" value="tRNA-synt_1e"/>
    <property type="match status" value="1"/>
</dbReference>
<evidence type="ECO:0000256" key="2">
    <source>
        <dbReference type="ARBA" id="ARBA00005594"/>
    </source>
</evidence>
<evidence type="ECO:0000256" key="1">
    <source>
        <dbReference type="ARBA" id="ARBA00004496"/>
    </source>
</evidence>
<reference evidence="15 16" key="1">
    <citation type="submission" date="2019-02" db="EMBL/GenBank/DDBJ databases">
        <authorList>
            <person name="Khodamoradi S."/>
            <person name="Hahnke R.L."/>
            <person name="Kaempfer P."/>
            <person name="Schumann P."/>
            <person name="Rohde M."/>
            <person name="Steinert M."/>
            <person name="Luzhetskyy A."/>
            <person name="Wink J."/>
            <person name="Ruckert C."/>
        </authorList>
    </citation>
    <scope>NUCLEOTIDE SEQUENCE [LARGE SCALE GENOMIC DNA]</scope>
    <source>
        <strain evidence="15 16">M2</strain>
    </source>
</reference>
<dbReference type="PRINTS" id="PR00983">
    <property type="entry name" value="TRNASYNTHCYS"/>
</dbReference>
<evidence type="ECO:0000256" key="13">
    <source>
        <dbReference type="HAMAP-Rule" id="MF_00041"/>
    </source>
</evidence>
<dbReference type="KEGG" id="strr:EKD16_01935"/>
<evidence type="ECO:0000256" key="6">
    <source>
        <dbReference type="ARBA" id="ARBA00022723"/>
    </source>
</evidence>
<dbReference type="Proteomes" id="UP000292235">
    <property type="component" value="Chromosome"/>
</dbReference>
<keyword evidence="10 13" id="KW-0648">Protein biosynthesis</keyword>
<dbReference type="Pfam" id="PF23493">
    <property type="entry name" value="CysS_C"/>
    <property type="match status" value="1"/>
</dbReference>
<keyword evidence="8 13" id="KW-0862">Zinc</keyword>
<dbReference type="InterPro" id="IPR015803">
    <property type="entry name" value="Cys-tRNA-ligase"/>
</dbReference>
<dbReference type="InterPro" id="IPR032678">
    <property type="entry name" value="tRNA-synt_1_cat_dom"/>
</dbReference>
<keyword evidence="9 13" id="KW-0067">ATP-binding</keyword>
<sequence>MRGQGRSAVDTAPVVRKRTATLGGVSLRFYDTSARQVRDFTPLREGRASLYLCGATVQAPPHIGHIRSGVNFDILRRWLEYRGYRVTLCRNVTDIDDKIIDVATGEGVEWWEVAERNQRAFTSAYDILGCLPPTVEPRATGHVPEMIELMRRLIDRGHAYVSEDGSGDVYFDVRSFPGYGALSNQRIEQMRGAGDTEDDRRKHDPRDFALWKGARPGEPSWETPWGRGRPGWHLECSAMSTKYLGSSFDIHGGGLDLVFPHHENEVAQSKAAGDGFAQYWLHNGLLAVGGEKMSKSLGNSLLIPIMVRKVRPVELRYYLAQAHYRSIIDYSDESLHEAAAAYQRIEGFLVRACEVVGDVEPAAEVPDPFAAALDDDLGVSQALAVVHGQVREGNTAITEGAKERVAEAAGRVRAMTAVLGLDPLSDTWAASEGSGLRDVVDALVAVALDQRQAARGRKDYAAADAIRDRLLAAGVVVEDTPRGPRWELRRD</sequence>
<evidence type="ECO:0000256" key="11">
    <source>
        <dbReference type="ARBA" id="ARBA00023146"/>
    </source>
</evidence>
<dbReference type="InterPro" id="IPR009080">
    <property type="entry name" value="tRNAsynth_Ia_anticodon-bd"/>
</dbReference>
<evidence type="ECO:0000256" key="9">
    <source>
        <dbReference type="ARBA" id="ARBA00022840"/>
    </source>
</evidence>
<dbReference type="SUPFAM" id="SSF52374">
    <property type="entry name" value="Nucleotidylyl transferase"/>
    <property type="match status" value="1"/>
</dbReference>
<dbReference type="PANTHER" id="PTHR10890">
    <property type="entry name" value="CYSTEINYL-TRNA SYNTHETASE"/>
    <property type="match status" value="1"/>
</dbReference>
<dbReference type="PANTHER" id="PTHR10890:SF30">
    <property type="entry name" value="CYSTEINE--TRNA LIGASE"/>
    <property type="match status" value="1"/>
</dbReference>
<evidence type="ECO:0000256" key="12">
    <source>
        <dbReference type="ARBA" id="ARBA00047398"/>
    </source>
</evidence>
<dbReference type="EC" id="6.1.1.16" evidence="13"/>
<evidence type="ECO:0000256" key="4">
    <source>
        <dbReference type="ARBA" id="ARBA00022490"/>
    </source>
</evidence>
<evidence type="ECO:0000256" key="5">
    <source>
        <dbReference type="ARBA" id="ARBA00022598"/>
    </source>
</evidence>
<keyword evidence="11 13" id="KW-0030">Aminoacyl-tRNA synthetase</keyword>
<comment type="cofactor">
    <cofactor evidence="13">
        <name>Zn(2+)</name>
        <dbReference type="ChEBI" id="CHEBI:29105"/>
    </cofactor>
    <text evidence="13">Binds 1 zinc ion per subunit.</text>
</comment>
<dbReference type="GO" id="GO:0005524">
    <property type="term" value="F:ATP binding"/>
    <property type="evidence" value="ECO:0007669"/>
    <property type="project" value="UniProtKB-UniRule"/>
</dbReference>
<dbReference type="Gene3D" id="1.20.120.1910">
    <property type="entry name" value="Cysteine-tRNA ligase, C-terminal anti-codon recognition domain"/>
    <property type="match status" value="1"/>
</dbReference>
<dbReference type="SUPFAM" id="SSF47323">
    <property type="entry name" value="Anticodon-binding domain of a subclass of class I aminoacyl-tRNA synthetases"/>
    <property type="match status" value="1"/>
</dbReference>
<dbReference type="GO" id="GO:0008270">
    <property type="term" value="F:zinc ion binding"/>
    <property type="evidence" value="ECO:0007669"/>
    <property type="project" value="UniProtKB-UniRule"/>
</dbReference>
<accession>A0A4P6Q0J0</accession>
<comment type="subunit">
    <text evidence="3 13">Monomer.</text>
</comment>
<keyword evidence="6 13" id="KW-0479">Metal-binding</keyword>
<feature type="binding site" evidence="13">
    <location>
        <position position="53"/>
    </location>
    <ligand>
        <name>Zn(2+)</name>
        <dbReference type="ChEBI" id="CHEBI:29105"/>
    </ligand>
</feature>
<evidence type="ECO:0000313" key="16">
    <source>
        <dbReference type="Proteomes" id="UP000292235"/>
    </source>
</evidence>
<dbReference type="SMART" id="SM00840">
    <property type="entry name" value="DALR_2"/>
    <property type="match status" value="1"/>
</dbReference>
<dbReference type="InterPro" id="IPR014729">
    <property type="entry name" value="Rossmann-like_a/b/a_fold"/>
</dbReference>
<dbReference type="GO" id="GO:0005829">
    <property type="term" value="C:cytosol"/>
    <property type="evidence" value="ECO:0007669"/>
    <property type="project" value="TreeGrafter"/>
</dbReference>
<feature type="binding site" evidence="13">
    <location>
        <position position="261"/>
    </location>
    <ligand>
        <name>Zn(2+)</name>
        <dbReference type="ChEBI" id="CHEBI:29105"/>
    </ligand>
</feature>
<dbReference type="FunFam" id="3.40.50.620:FF:000068">
    <property type="entry name" value="Cysteine--tRNA ligase"/>
    <property type="match status" value="1"/>
</dbReference>
<evidence type="ECO:0000256" key="3">
    <source>
        <dbReference type="ARBA" id="ARBA00011245"/>
    </source>
</evidence>
<keyword evidence="4 13" id="KW-0963">Cytoplasm</keyword>
<dbReference type="InterPro" id="IPR015273">
    <property type="entry name" value="Cys-tRNA-synt_Ia_DALR"/>
</dbReference>
<dbReference type="HAMAP" id="MF_00041">
    <property type="entry name" value="Cys_tRNA_synth"/>
    <property type="match status" value="1"/>
</dbReference>
<dbReference type="GO" id="GO:0004817">
    <property type="term" value="F:cysteine-tRNA ligase activity"/>
    <property type="evidence" value="ECO:0007669"/>
    <property type="project" value="UniProtKB-UniRule"/>
</dbReference>
<evidence type="ECO:0000313" key="15">
    <source>
        <dbReference type="EMBL" id="QBI52204.1"/>
    </source>
</evidence>
<feature type="binding site" evidence="13">
    <location>
        <position position="236"/>
    </location>
    <ligand>
        <name>Zn(2+)</name>
        <dbReference type="ChEBI" id="CHEBI:29105"/>
    </ligand>
</feature>
<comment type="subcellular location">
    <subcellularLocation>
        <location evidence="1 13">Cytoplasm</location>
    </subcellularLocation>
</comment>
<dbReference type="GO" id="GO:0006423">
    <property type="term" value="P:cysteinyl-tRNA aminoacylation"/>
    <property type="evidence" value="ECO:0007669"/>
    <property type="project" value="UniProtKB-UniRule"/>
</dbReference>
<comment type="similarity">
    <text evidence="2 13">Belongs to the class-I aminoacyl-tRNA synthetase family.</text>
</comment>
<comment type="catalytic activity">
    <reaction evidence="12 13">
        <text>tRNA(Cys) + L-cysteine + ATP = L-cysteinyl-tRNA(Cys) + AMP + diphosphate</text>
        <dbReference type="Rhea" id="RHEA:17773"/>
        <dbReference type="Rhea" id="RHEA-COMP:9661"/>
        <dbReference type="Rhea" id="RHEA-COMP:9679"/>
        <dbReference type="ChEBI" id="CHEBI:30616"/>
        <dbReference type="ChEBI" id="CHEBI:33019"/>
        <dbReference type="ChEBI" id="CHEBI:35235"/>
        <dbReference type="ChEBI" id="CHEBI:78442"/>
        <dbReference type="ChEBI" id="CHEBI:78517"/>
        <dbReference type="ChEBI" id="CHEBI:456215"/>
        <dbReference type="EC" id="6.1.1.16"/>
    </reaction>
</comment>
<evidence type="ECO:0000256" key="10">
    <source>
        <dbReference type="ARBA" id="ARBA00022917"/>
    </source>
</evidence>
<evidence type="ECO:0000256" key="8">
    <source>
        <dbReference type="ARBA" id="ARBA00022833"/>
    </source>
</evidence>
<feature type="short sequence motif" description="'KMSKS' region" evidence="13">
    <location>
        <begin position="292"/>
        <end position="296"/>
    </location>
</feature>
<gene>
    <name evidence="13 15" type="primary">cysS</name>
    <name evidence="15" type="ORF">EKD16_01935</name>
</gene>
<evidence type="ECO:0000256" key="7">
    <source>
        <dbReference type="ARBA" id="ARBA00022741"/>
    </source>
</evidence>
<dbReference type="EMBL" id="CP036455">
    <property type="protein sequence ID" value="QBI52204.1"/>
    <property type="molecule type" value="Genomic_DNA"/>
</dbReference>
<evidence type="ECO:0000259" key="14">
    <source>
        <dbReference type="SMART" id="SM00840"/>
    </source>
</evidence>
<dbReference type="InterPro" id="IPR024909">
    <property type="entry name" value="Cys-tRNA/MSH_ligase"/>
</dbReference>
<protein>
    <recommendedName>
        <fullName evidence="13">Cysteine--tRNA ligase</fullName>
        <ecNumber evidence="13">6.1.1.16</ecNumber>
    </recommendedName>
    <alternativeName>
        <fullName evidence="13">Cysteinyl-tRNA synthetase</fullName>
        <shortName evidence="13">CysRS</shortName>
    </alternativeName>
</protein>
<feature type="binding site" evidence="13">
    <location>
        <position position="265"/>
    </location>
    <ligand>
        <name>Zn(2+)</name>
        <dbReference type="ChEBI" id="CHEBI:29105"/>
    </ligand>
</feature>
<dbReference type="Pfam" id="PF09190">
    <property type="entry name" value="DALR_2"/>
    <property type="match status" value="1"/>
</dbReference>
<dbReference type="CDD" id="cd00672">
    <property type="entry name" value="CysRS_core"/>
    <property type="match status" value="1"/>
</dbReference>
<feature type="domain" description="Cysteinyl-tRNA synthetase class Ia DALR" evidence="14">
    <location>
        <begin position="368"/>
        <end position="429"/>
    </location>
</feature>
<feature type="binding site" evidence="13">
    <location>
        <position position="295"/>
    </location>
    <ligand>
        <name>ATP</name>
        <dbReference type="ChEBI" id="CHEBI:30616"/>
    </ligand>
</feature>
<dbReference type="AlphaFoldDB" id="A0A4P6Q0J0"/>
<dbReference type="InterPro" id="IPR056411">
    <property type="entry name" value="CysS_C"/>
</dbReference>
<keyword evidence="7 13" id="KW-0547">Nucleotide-binding</keyword>